<dbReference type="PANTHER" id="PTHR35176">
    <property type="entry name" value="HEME OXYGENASE HI_0854-RELATED"/>
    <property type="match status" value="1"/>
</dbReference>
<name>A0A1M5DKV3_STRHI</name>
<dbReference type="Gene3D" id="2.30.110.10">
    <property type="entry name" value="Electron Transport, Fmn-binding Protein, Chain A"/>
    <property type="match status" value="1"/>
</dbReference>
<keyword evidence="4" id="KW-1185">Reference proteome</keyword>
<dbReference type="InterPro" id="IPR012349">
    <property type="entry name" value="Split_barrel_FMN-bd"/>
</dbReference>
<protein>
    <submittedName>
        <fullName evidence="3">PPOX class probable F420-dependent enzyme, Rv3369 family</fullName>
    </submittedName>
</protein>
<dbReference type="GO" id="GO:0016627">
    <property type="term" value="F:oxidoreductase activity, acting on the CH-CH group of donors"/>
    <property type="evidence" value="ECO:0007669"/>
    <property type="project" value="TreeGrafter"/>
</dbReference>
<gene>
    <name evidence="3" type="ORF">SAMN05444320_104500</name>
</gene>
<accession>A0A1M5DKV3</accession>
<evidence type="ECO:0000259" key="2">
    <source>
        <dbReference type="Pfam" id="PF01243"/>
    </source>
</evidence>
<feature type="domain" description="Pyridoxamine 5'-phosphate oxidase N-terminal" evidence="2">
    <location>
        <begin position="10"/>
        <end position="126"/>
    </location>
</feature>
<dbReference type="STRING" id="2017.SAMN05444320_104500"/>
<organism evidence="3 4">
    <name type="scientific">Streptoalloteichus hindustanus</name>
    <dbReference type="NCBI Taxonomy" id="2017"/>
    <lineage>
        <taxon>Bacteria</taxon>
        <taxon>Bacillati</taxon>
        <taxon>Actinomycetota</taxon>
        <taxon>Actinomycetes</taxon>
        <taxon>Pseudonocardiales</taxon>
        <taxon>Pseudonocardiaceae</taxon>
        <taxon>Streptoalloteichus</taxon>
    </lineage>
</organism>
<keyword evidence="1" id="KW-0560">Oxidoreductase</keyword>
<evidence type="ECO:0000313" key="4">
    <source>
        <dbReference type="Proteomes" id="UP000184501"/>
    </source>
</evidence>
<dbReference type="InterPro" id="IPR052019">
    <property type="entry name" value="F420H2_bilvrd_red/Heme_oxyg"/>
</dbReference>
<dbReference type="InterPro" id="IPR011576">
    <property type="entry name" value="Pyridox_Oxase_N"/>
</dbReference>
<proteinExistence type="predicted"/>
<dbReference type="AlphaFoldDB" id="A0A1M5DKV3"/>
<dbReference type="OrthoDB" id="157302at2"/>
<dbReference type="PANTHER" id="PTHR35176:SF6">
    <property type="entry name" value="HEME OXYGENASE HI_0854-RELATED"/>
    <property type="match status" value="1"/>
</dbReference>
<dbReference type="GO" id="GO:0070967">
    <property type="term" value="F:coenzyme F420 binding"/>
    <property type="evidence" value="ECO:0007669"/>
    <property type="project" value="TreeGrafter"/>
</dbReference>
<dbReference type="RefSeq" id="WP_073483574.1">
    <property type="nucleotide sequence ID" value="NZ_FQVN01000004.1"/>
</dbReference>
<evidence type="ECO:0000256" key="1">
    <source>
        <dbReference type="ARBA" id="ARBA00023002"/>
    </source>
</evidence>
<sequence length="131" mass="14935">MQTPEPTLTNRLQRERNIWLCTLRKDGSPHVTPVWFVHRDNTFWISSGARNLKVRNITHDPRVSLALEDGDNPCVAEGRARVHHHTLPNDVLAAISTKYDGWDPATEVEPFGPRVLLEVPIDRWLLQGTAQ</sequence>
<dbReference type="GO" id="GO:0005829">
    <property type="term" value="C:cytosol"/>
    <property type="evidence" value="ECO:0007669"/>
    <property type="project" value="TreeGrafter"/>
</dbReference>
<dbReference type="SUPFAM" id="SSF50475">
    <property type="entry name" value="FMN-binding split barrel"/>
    <property type="match status" value="1"/>
</dbReference>
<reference evidence="3 4" key="1">
    <citation type="submission" date="2016-11" db="EMBL/GenBank/DDBJ databases">
        <authorList>
            <person name="Jaros S."/>
            <person name="Januszkiewicz K."/>
            <person name="Wedrychowicz H."/>
        </authorList>
    </citation>
    <scope>NUCLEOTIDE SEQUENCE [LARGE SCALE GENOMIC DNA]</scope>
    <source>
        <strain evidence="3 4">DSM 44523</strain>
    </source>
</reference>
<dbReference type="Proteomes" id="UP000184501">
    <property type="component" value="Unassembled WGS sequence"/>
</dbReference>
<dbReference type="EMBL" id="FQVN01000004">
    <property type="protein sequence ID" value="SHF67534.1"/>
    <property type="molecule type" value="Genomic_DNA"/>
</dbReference>
<evidence type="ECO:0000313" key="3">
    <source>
        <dbReference type="EMBL" id="SHF67534.1"/>
    </source>
</evidence>
<dbReference type="Pfam" id="PF01243">
    <property type="entry name" value="PNPOx_N"/>
    <property type="match status" value="1"/>
</dbReference>